<dbReference type="InterPro" id="IPR003971">
    <property type="entry name" value="K_chnl_volt-dep_Kv5/Kv9"/>
</dbReference>
<keyword evidence="3" id="KW-1003">Cell membrane</keyword>
<evidence type="ECO:0000313" key="18">
    <source>
        <dbReference type="WBParaSite" id="Minc3s01732g25927"/>
    </source>
</evidence>
<evidence type="ECO:0000313" key="17">
    <source>
        <dbReference type="Proteomes" id="UP000887563"/>
    </source>
</evidence>
<keyword evidence="9 14" id="KW-1133">Transmembrane helix</keyword>
<evidence type="ECO:0000256" key="4">
    <source>
        <dbReference type="ARBA" id="ARBA00022538"/>
    </source>
</evidence>
<evidence type="ECO:0000256" key="5">
    <source>
        <dbReference type="ARBA" id="ARBA00022692"/>
    </source>
</evidence>
<dbReference type="PANTHER" id="PTHR11537:SF133">
    <property type="entry name" value="BTB DOMAIN-CONTAINING PROTEIN"/>
    <property type="match status" value="1"/>
</dbReference>
<feature type="coiled-coil region" evidence="13">
    <location>
        <begin position="550"/>
        <end position="587"/>
    </location>
</feature>
<feature type="domain" description="Potassium channel tetramerisation-type BTB" evidence="16">
    <location>
        <begin position="146"/>
        <end position="245"/>
    </location>
</feature>
<feature type="transmembrane region" description="Helical" evidence="14">
    <location>
        <begin position="356"/>
        <end position="378"/>
    </location>
</feature>
<keyword evidence="13" id="KW-0175">Coiled coil</keyword>
<dbReference type="Pfam" id="PF02214">
    <property type="entry name" value="BTB_2"/>
    <property type="match status" value="1"/>
</dbReference>
<protein>
    <submittedName>
        <fullName evidence="18">Uncharacterized protein</fullName>
    </submittedName>
</protein>
<keyword evidence="6" id="KW-0631">Potassium channel</keyword>
<dbReference type="SUPFAM" id="SSF81324">
    <property type="entry name" value="Voltage-gated potassium channels"/>
    <property type="match status" value="1"/>
</dbReference>
<sequence length="624" mass="71380">MHIALKMSCASVSATSMLRPISGNMMAAAQQHRKKRSLAIRKTDAMNHAERQNGTVLDQIWMQGDPSSFLNLSTSENQTKSENNQNLGVIEEDENLNYLEKDPLIEKSDENKTLNIKIKQKSEEKENDRIFKQPSEFREEENSVVLRLNIGGVPFFVLVEALLHADPSTFLTKFVQLSHRAKLKVADAFLLPERAYYFQRSPLAFEAVFQYYANGVVHKPPELCPSAFSAELEFWRVPTSYIGACCSDSVSPLERLLESSKEDKVDDTSFEKLRFGQFRRRMWTFLERPGSSMQAKVFELSSTMFVMISVLGLSFGTIPDFQVIEYVSSGNQTIMLPNGTEIIQEDIEPIRIEHPIFVFTERVCIAFFTIEYLLRLFAAPRKLRFVLKPLNLVDLLAIMPFYLELMLTLMGVDDKKLRDLRWAFLVVRILRVLRVIRIIKLGRFSSGLQTFGMTLQRSQKQLQMMTIVLLTGVVFFSTMIYFLEKDEKGSPFTSIPAAYWWCIVTMTTVGYGDVVPATTMGKIIASAAIMSGVLVLALPITIIVDNFIKVAQEEQQTEQFKAELLAMEEQERQLQQEQEQRRLKFNQSQKEILINNNNREENRGNNEDNQLISGKQPLIFVSNA</sequence>
<dbReference type="PRINTS" id="PR01494">
    <property type="entry name" value="KV9CHANNEL"/>
</dbReference>
<dbReference type="Proteomes" id="UP000887563">
    <property type="component" value="Unplaced"/>
</dbReference>
<organism evidence="17 18">
    <name type="scientific">Meloidogyne incognita</name>
    <name type="common">Southern root-knot nematode worm</name>
    <name type="synonym">Oxyuris incognita</name>
    <dbReference type="NCBI Taxonomy" id="6306"/>
    <lineage>
        <taxon>Eukaryota</taxon>
        <taxon>Metazoa</taxon>
        <taxon>Ecdysozoa</taxon>
        <taxon>Nematoda</taxon>
        <taxon>Chromadorea</taxon>
        <taxon>Rhabditida</taxon>
        <taxon>Tylenchina</taxon>
        <taxon>Tylenchomorpha</taxon>
        <taxon>Tylenchoidea</taxon>
        <taxon>Meloidogynidae</taxon>
        <taxon>Meloidogyninae</taxon>
        <taxon>Meloidogyne</taxon>
        <taxon>Meloidogyne incognita group</taxon>
    </lineage>
</organism>
<dbReference type="GO" id="GO:0008076">
    <property type="term" value="C:voltage-gated potassium channel complex"/>
    <property type="evidence" value="ECO:0007669"/>
    <property type="project" value="InterPro"/>
</dbReference>
<keyword evidence="2" id="KW-0813">Transport</keyword>
<dbReference type="Gene3D" id="1.20.120.350">
    <property type="entry name" value="Voltage-gated potassium channels. Chain C"/>
    <property type="match status" value="1"/>
</dbReference>
<dbReference type="GO" id="GO:0001508">
    <property type="term" value="P:action potential"/>
    <property type="evidence" value="ECO:0007669"/>
    <property type="project" value="TreeGrafter"/>
</dbReference>
<dbReference type="FunFam" id="1.20.120.350:FF:000070">
    <property type="entry name" value="K+ channel tetramerization domain protein"/>
    <property type="match status" value="1"/>
</dbReference>
<keyword evidence="4" id="KW-0633">Potassium transport</keyword>
<proteinExistence type="predicted"/>
<dbReference type="FunFam" id="1.10.287.70:FF:000005">
    <property type="entry name" value="potassium voltage-gated channel subfamily G member 1"/>
    <property type="match status" value="1"/>
</dbReference>
<dbReference type="Pfam" id="PF00520">
    <property type="entry name" value="Ion_trans"/>
    <property type="match status" value="1"/>
</dbReference>
<dbReference type="InterPro" id="IPR005821">
    <property type="entry name" value="Ion_trans_dom"/>
</dbReference>
<dbReference type="PANTHER" id="PTHR11537">
    <property type="entry name" value="VOLTAGE-GATED POTASSIUM CHANNEL"/>
    <property type="match status" value="1"/>
</dbReference>
<dbReference type="AlphaFoldDB" id="A0A914MHF6"/>
<evidence type="ECO:0000256" key="12">
    <source>
        <dbReference type="ARBA" id="ARBA00023303"/>
    </source>
</evidence>
<feature type="transmembrane region" description="Helical" evidence="14">
    <location>
        <begin position="523"/>
        <end position="544"/>
    </location>
</feature>
<evidence type="ECO:0000256" key="14">
    <source>
        <dbReference type="SAM" id="Phobius"/>
    </source>
</evidence>
<evidence type="ECO:0000256" key="10">
    <source>
        <dbReference type="ARBA" id="ARBA00023065"/>
    </source>
</evidence>
<feature type="transmembrane region" description="Helical" evidence="14">
    <location>
        <begin position="390"/>
        <end position="410"/>
    </location>
</feature>
<accession>A0A914MHF6</accession>
<dbReference type="Gene3D" id="3.30.710.10">
    <property type="entry name" value="Potassium Channel Kv1.1, Chain A"/>
    <property type="match status" value="1"/>
</dbReference>
<dbReference type="InterPro" id="IPR027359">
    <property type="entry name" value="Volt_channel_dom_sf"/>
</dbReference>
<keyword evidence="8" id="KW-0630">Potassium</keyword>
<dbReference type="Gene3D" id="1.10.287.70">
    <property type="match status" value="1"/>
</dbReference>
<keyword evidence="17" id="KW-1185">Reference proteome</keyword>
<evidence type="ECO:0000256" key="8">
    <source>
        <dbReference type="ARBA" id="ARBA00022958"/>
    </source>
</evidence>
<keyword evidence="7" id="KW-0851">Voltage-gated channel</keyword>
<evidence type="ECO:0000256" key="2">
    <source>
        <dbReference type="ARBA" id="ARBA00022448"/>
    </source>
</evidence>
<dbReference type="PRINTS" id="PR01491">
    <property type="entry name" value="KVCHANNEL"/>
</dbReference>
<feature type="domain" description="Ion transport" evidence="15">
    <location>
        <begin position="296"/>
        <end position="554"/>
    </location>
</feature>
<evidence type="ECO:0000256" key="3">
    <source>
        <dbReference type="ARBA" id="ARBA00022475"/>
    </source>
</evidence>
<dbReference type="InterPro" id="IPR011333">
    <property type="entry name" value="SKP1/BTB/POZ_sf"/>
</dbReference>
<feature type="transmembrane region" description="Helical" evidence="14">
    <location>
        <begin position="462"/>
        <end position="483"/>
    </location>
</feature>
<evidence type="ECO:0000259" key="16">
    <source>
        <dbReference type="Pfam" id="PF02214"/>
    </source>
</evidence>
<keyword evidence="5 14" id="KW-0812">Transmembrane</keyword>
<evidence type="ECO:0000259" key="15">
    <source>
        <dbReference type="Pfam" id="PF00520"/>
    </source>
</evidence>
<evidence type="ECO:0000256" key="13">
    <source>
        <dbReference type="SAM" id="Coils"/>
    </source>
</evidence>
<evidence type="ECO:0000256" key="9">
    <source>
        <dbReference type="ARBA" id="ARBA00022989"/>
    </source>
</evidence>
<dbReference type="WBParaSite" id="Minc3s01732g25927">
    <property type="protein sequence ID" value="Minc3s01732g25927"/>
    <property type="gene ID" value="Minc3s01732g25927"/>
</dbReference>
<dbReference type="CDD" id="cd18317">
    <property type="entry name" value="BTB_POZ_Kv"/>
    <property type="match status" value="1"/>
</dbReference>
<keyword evidence="12" id="KW-0407">Ion channel</keyword>
<dbReference type="PRINTS" id="PR00169">
    <property type="entry name" value="KCHANNEL"/>
</dbReference>
<evidence type="ECO:0000256" key="1">
    <source>
        <dbReference type="ARBA" id="ARBA00004651"/>
    </source>
</evidence>
<evidence type="ECO:0000256" key="7">
    <source>
        <dbReference type="ARBA" id="ARBA00022882"/>
    </source>
</evidence>
<name>A0A914MHF6_MELIC</name>
<feature type="transmembrane region" description="Helical" evidence="14">
    <location>
        <begin position="498"/>
        <end position="516"/>
    </location>
</feature>
<dbReference type="GO" id="GO:0005251">
    <property type="term" value="F:delayed rectifier potassium channel activity"/>
    <property type="evidence" value="ECO:0007669"/>
    <property type="project" value="TreeGrafter"/>
</dbReference>
<evidence type="ECO:0000256" key="11">
    <source>
        <dbReference type="ARBA" id="ARBA00023136"/>
    </source>
</evidence>
<dbReference type="SUPFAM" id="SSF54695">
    <property type="entry name" value="POZ domain"/>
    <property type="match status" value="1"/>
</dbReference>
<keyword evidence="10" id="KW-0406">Ion transport</keyword>
<dbReference type="InterPro" id="IPR003131">
    <property type="entry name" value="T1-type_BTB"/>
</dbReference>
<evidence type="ECO:0000256" key="6">
    <source>
        <dbReference type="ARBA" id="ARBA00022826"/>
    </source>
</evidence>
<dbReference type="GO" id="GO:0051260">
    <property type="term" value="P:protein homooligomerization"/>
    <property type="evidence" value="ECO:0007669"/>
    <property type="project" value="InterPro"/>
</dbReference>
<reference evidence="18" key="1">
    <citation type="submission" date="2022-11" db="UniProtKB">
        <authorList>
            <consortium name="WormBaseParasite"/>
        </authorList>
    </citation>
    <scope>IDENTIFICATION</scope>
</reference>
<dbReference type="InterPro" id="IPR003968">
    <property type="entry name" value="K_chnl_volt-dep_Kv"/>
</dbReference>
<comment type="subcellular location">
    <subcellularLocation>
        <location evidence="1">Cell membrane</location>
        <topology evidence="1">Multi-pass membrane protein</topology>
    </subcellularLocation>
</comment>
<dbReference type="InterPro" id="IPR028325">
    <property type="entry name" value="VG_K_chnl"/>
</dbReference>
<keyword evidence="11 14" id="KW-0472">Membrane</keyword>